<dbReference type="SUPFAM" id="SSF46689">
    <property type="entry name" value="Homeodomain-like"/>
    <property type="match status" value="1"/>
</dbReference>
<dbReference type="Pfam" id="PF05225">
    <property type="entry name" value="HTH_psq"/>
    <property type="match status" value="1"/>
</dbReference>
<comment type="subcellular location">
    <subcellularLocation>
        <location evidence="1">Nucleus</location>
    </subcellularLocation>
</comment>
<dbReference type="InterPro" id="IPR007889">
    <property type="entry name" value="HTH_Psq"/>
</dbReference>
<evidence type="ECO:0000259" key="2">
    <source>
        <dbReference type="Pfam" id="PF05225"/>
    </source>
</evidence>
<keyword evidence="4" id="KW-1185">Reference proteome</keyword>
<dbReference type="AlphaFoldDB" id="A0A9N8PYG3"/>
<gene>
    <name evidence="3" type="ORF">CINC_LOCUS2329</name>
</gene>
<evidence type="ECO:0000256" key="1">
    <source>
        <dbReference type="ARBA" id="ARBA00004123"/>
    </source>
</evidence>
<accession>A0A9N8PYG3</accession>
<evidence type="ECO:0000313" key="4">
    <source>
        <dbReference type="Proteomes" id="UP001154114"/>
    </source>
</evidence>
<dbReference type="EMBL" id="LR824016">
    <property type="protein sequence ID" value="CAD0200645.1"/>
    <property type="molecule type" value="Genomic_DNA"/>
</dbReference>
<dbReference type="OrthoDB" id="8058166at2759"/>
<sequence>MERRKLLAVGISRTAIAIRLKLYLAPNRLLYKNRLQAGNRWFEELYFDEEEKKITRMSKIEFDNVERGKRTEAPLSIDKNRQRPARAAARSGEAARAFASGEARLDRPRICLARQPREAARSRLTVCQWSCKWRSVYNLMLTNFLVFPKKTCRFRNSVHIQRYLNLWALLTRVYKMESTDKKIRGNWTERQLKSAIESVKSKQMSQRQAAATFKIPRRTLRNPDCNQRHNEYEVFSFATPKKAHCPIYDQKTIVIDCLPRNIIC</sequence>
<dbReference type="GO" id="GO:0003677">
    <property type="term" value="F:DNA binding"/>
    <property type="evidence" value="ECO:0007669"/>
    <property type="project" value="InterPro"/>
</dbReference>
<organism evidence="3 4">
    <name type="scientific">Chrysodeixis includens</name>
    <name type="common">Soybean looper</name>
    <name type="synonym">Pseudoplusia includens</name>
    <dbReference type="NCBI Taxonomy" id="689277"/>
    <lineage>
        <taxon>Eukaryota</taxon>
        <taxon>Metazoa</taxon>
        <taxon>Ecdysozoa</taxon>
        <taxon>Arthropoda</taxon>
        <taxon>Hexapoda</taxon>
        <taxon>Insecta</taxon>
        <taxon>Pterygota</taxon>
        <taxon>Neoptera</taxon>
        <taxon>Endopterygota</taxon>
        <taxon>Lepidoptera</taxon>
        <taxon>Glossata</taxon>
        <taxon>Ditrysia</taxon>
        <taxon>Noctuoidea</taxon>
        <taxon>Noctuidae</taxon>
        <taxon>Plusiinae</taxon>
        <taxon>Chrysodeixis</taxon>
    </lineage>
</organism>
<dbReference type="Gene3D" id="1.10.10.60">
    <property type="entry name" value="Homeodomain-like"/>
    <property type="match status" value="1"/>
</dbReference>
<dbReference type="InterPro" id="IPR009057">
    <property type="entry name" value="Homeodomain-like_sf"/>
</dbReference>
<feature type="domain" description="HTH psq-type" evidence="2">
    <location>
        <begin position="189"/>
        <end position="232"/>
    </location>
</feature>
<evidence type="ECO:0000313" key="3">
    <source>
        <dbReference type="EMBL" id="CAD0200645.1"/>
    </source>
</evidence>
<name>A0A9N8PYG3_CHRIL</name>
<dbReference type="Proteomes" id="UP001154114">
    <property type="component" value="Chromosome 13"/>
</dbReference>
<reference evidence="3" key="1">
    <citation type="submission" date="2021-12" db="EMBL/GenBank/DDBJ databases">
        <authorList>
            <person name="King R."/>
        </authorList>
    </citation>
    <scope>NUCLEOTIDE SEQUENCE</scope>
</reference>
<proteinExistence type="predicted"/>
<protein>
    <recommendedName>
        <fullName evidence="2">HTH psq-type domain-containing protein</fullName>
    </recommendedName>
</protein>
<dbReference type="GO" id="GO:0005634">
    <property type="term" value="C:nucleus"/>
    <property type="evidence" value="ECO:0007669"/>
    <property type="project" value="UniProtKB-SubCell"/>
</dbReference>